<accession>A0AA86TBK8</accession>
<reference evidence="1" key="1">
    <citation type="submission" date="2023-06" db="EMBL/GenBank/DDBJ databases">
        <authorList>
            <person name="Kurt Z."/>
        </authorList>
    </citation>
    <scope>NUCLEOTIDE SEQUENCE</scope>
</reference>
<evidence type="ECO:0000313" key="1">
    <source>
        <dbReference type="EMBL" id="CAI9913495.1"/>
    </source>
</evidence>
<comment type="caution">
    <text evidence="1">The sequence shown here is derived from an EMBL/GenBank/DDBJ whole genome shotgun (WGS) entry which is preliminary data.</text>
</comment>
<protein>
    <submittedName>
        <fullName evidence="1">Uncharacterized protein</fullName>
    </submittedName>
</protein>
<evidence type="ECO:0000313" key="3">
    <source>
        <dbReference type="Proteomes" id="UP001642409"/>
    </source>
</evidence>
<dbReference type="Proteomes" id="UP001642409">
    <property type="component" value="Unassembled WGS sequence"/>
</dbReference>
<reference evidence="2 3" key="2">
    <citation type="submission" date="2024-07" db="EMBL/GenBank/DDBJ databases">
        <authorList>
            <person name="Akdeniz Z."/>
        </authorList>
    </citation>
    <scope>NUCLEOTIDE SEQUENCE [LARGE SCALE GENOMIC DNA]</scope>
</reference>
<keyword evidence="3" id="KW-1185">Reference proteome</keyword>
<proteinExistence type="predicted"/>
<sequence>MSFSQQQKLLNVISQAKTALSSFYQIILSSKTNSDSLNDLEIKLKRQIQFTQKQENEQKSNVQKLLKRKPDYQNLIDYRIQQNESRIQFNSVLYKQCFKDVFGMDYKQHTAIMLCEEIDALNRVDNLRFWTHVKCMLQQKQTLSQLKTYYKQSFKRVQATKFLTDEDRYTIENFCQNNLESTNIEIINQLLKENLYLKQYFYQDIYQIISSYVFKHKNKTTLNHKQKMSQEKLVQAVQMYKQCLLEVFNIDCSEYDHNQLNQQILKLDPRQSVLFWKCVQKNKNPRQRLKCLQEYFNVSFQRSFFTEHLTDQDKLYIKQYCLSHDNIPVQQTEQIMKDYIKDRDIHFYEVHYYIAQIHSKCQQSQNVLKSQVSQYFLSKSLKQDQSWTTIYQSGLQYIQIVKQDEILTNQQICNHINSLNKTQRNQFWKYLTLNVRPCRTVNSLQAYYRHYYQRALYDDQLTQNDKMLIKQYCAIQYQLQHSKKYVIRISQQIINIYFRDRNIFPQDITMEVRKYFSGQISKMNQNLTDEEKSNNKQIKKMKSLKQQEHNISIMADFYKKALSEIQIHYDDTITPEQLSDVIDSLSKHQLVYFWKALYSIIQPQRRIEVLKQQYNQIYKQILYKYRLNSIDKQYIQQYCDENYMSMSQIDITNQLMQNYFRDKNIFFYEVLRQVQYSHQKLVKEKLFEQKEVTTINALKQHQENVLRQDAICYQTSLKQLLNNDFSAFTNQELCEQINQLDESQSKNFWKIVQQVDNTRKLPYKQKQHYLKTFQQVMYTDHLTDDDKQYITKICDENITDQETKELTRSNLPTELMSTYFKDRLIFDVEVTRFIINLTNRKYQFQNCEDKNEILHKEYTVLYQNALEELLDKTFSNHTPKQLCSVIDSLNEKQQLNIMRFVKNNNTFGITRTDQLRYYYDGAYKRQLYNYKLTEDDLIIIDQQCDNQIYDTKANAKQITSETIKKYFKDKDVLEESVFNRVVSILKLNKHNQQIKK</sequence>
<dbReference type="AlphaFoldDB" id="A0AA86TBK8"/>
<name>A0AA86TBK8_9EUKA</name>
<dbReference type="EMBL" id="CAXDID020000289">
    <property type="protein sequence ID" value="CAL6071095.1"/>
    <property type="molecule type" value="Genomic_DNA"/>
</dbReference>
<evidence type="ECO:0000313" key="2">
    <source>
        <dbReference type="EMBL" id="CAL6071095.1"/>
    </source>
</evidence>
<organism evidence="1">
    <name type="scientific">Hexamita inflata</name>
    <dbReference type="NCBI Taxonomy" id="28002"/>
    <lineage>
        <taxon>Eukaryota</taxon>
        <taxon>Metamonada</taxon>
        <taxon>Diplomonadida</taxon>
        <taxon>Hexamitidae</taxon>
        <taxon>Hexamitinae</taxon>
        <taxon>Hexamita</taxon>
    </lineage>
</organism>
<dbReference type="PROSITE" id="PS50096">
    <property type="entry name" value="IQ"/>
    <property type="match status" value="1"/>
</dbReference>
<dbReference type="EMBL" id="CATOUU010000026">
    <property type="protein sequence ID" value="CAI9913495.1"/>
    <property type="molecule type" value="Genomic_DNA"/>
</dbReference>
<gene>
    <name evidence="1" type="ORF">HINF_LOCUS1140</name>
    <name evidence="2" type="ORF">HINF_LOCUS54979</name>
</gene>